<dbReference type="Proteomes" id="UP001062846">
    <property type="component" value="Chromosome 4"/>
</dbReference>
<sequence>MKQDSANQVWNPKPGSQASTVLLKPKKRPLGAVEENIRVYLTRTQILTIKNKEYNRVTSAHQYIMGVKTFILFRRKVRPLGTQRSIMKGEKMIWAVLQEEIGGKVGSFVCFKCAWKTASSRIDLRCTNAFVVKYLRFQGLYITKSQPPLACEFTLHYT</sequence>
<keyword evidence="2" id="KW-1185">Reference proteome</keyword>
<gene>
    <name evidence="1" type="ORF">RHMOL_Rhmol04G0270900</name>
</gene>
<organism evidence="1 2">
    <name type="scientific">Rhododendron molle</name>
    <name type="common">Chinese azalea</name>
    <name type="synonym">Azalea mollis</name>
    <dbReference type="NCBI Taxonomy" id="49168"/>
    <lineage>
        <taxon>Eukaryota</taxon>
        <taxon>Viridiplantae</taxon>
        <taxon>Streptophyta</taxon>
        <taxon>Embryophyta</taxon>
        <taxon>Tracheophyta</taxon>
        <taxon>Spermatophyta</taxon>
        <taxon>Magnoliopsida</taxon>
        <taxon>eudicotyledons</taxon>
        <taxon>Gunneridae</taxon>
        <taxon>Pentapetalae</taxon>
        <taxon>asterids</taxon>
        <taxon>Ericales</taxon>
        <taxon>Ericaceae</taxon>
        <taxon>Ericoideae</taxon>
        <taxon>Rhodoreae</taxon>
        <taxon>Rhododendron</taxon>
    </lineage>
</organism>
<dbReference type="EMBL" id="CM046391">
    <property type="protein sequence ID" value="KAI8560606.1"/>
    <property type="molecule type" value="Genomic_DNA"/>
</dbReference>
<name>A0ACC0P4Z0_RHOML</name>
<proteinExistence type="predicted"/>
<protein>
    <submittedName>
        <fullName evidence="1">Uncharacterized protein</fullName>
    </submittedName>
</protein>
<accession>A0ACC0P4Z0</accession>
<comment type="caution">
    <text evidence="1">The sequence shown here is derived from an EMBL/GenBank/DDBJ whole genome shotgun (WGS) entry which is preliminary data.</text>
</comment>
<evidence type="ECO:0000313" key="1">
    <source>
        <dbReference type="EMBL" id="KAI8560606.1"/>
    </source>
</evidence>
<reference evidence="1" key="1">
    <citation type="submission" date="2022-02" db="EMBL/GenBank/DDBJ databases">
        <title>Plant Genome Project.</title>
        <authorList>
            <person name="Zhang R.-G."/>
        </authorList>
    </citation>
    <scope>NUCLEOTIDE SEQUENCE</scope>
    <source>
        <strain evidence="1">AT1</strain>
    </source>
</reference>
<evidence type="ECO:0000313" key="2">
    <source>
        <dbReference type="Proteomes" id="UP001062846"/>
    </source>
</evidence>